<evidence type="ECO:0000256" key="4">
    <source>
        <dbReference type="ARBA" id="ARBA00022989"/>
    </source>
</evidence>
<evidence type="ECO:0008006" key="11">
    <source>
        <dbReference type="Google" id="ProtNLM"/>
    </source>
</evidence>
<dbReference type="PANTHER" id="PTHR45724:SF26">
    <property type="entry name" value="AQUAPORIN NIP7-1-RELATED"/>
    <property type="match status" value="1"/>
</dbReference>
<reference evidence="9" key="1">
    <citation type="submission" date="2021-01" db="UniProtKB">
        <authorList>
            <consortium name="EnsemblPlants"/>
        </authorList>
    </citation>
    <scope>IDENTIFICATION</scope>
</reference>
<evidence type="ECO:0000256" key="1">
    <source>
        <dbReference type="ARBA" id="ARBA00004141"/>
    </source>
</evidence>
<evidence type="ECO:0000256" key="3">
    <source>
        <dbReference type="ARBA" id="ARBA00022692"/>
    </source>
</evidence>
<keyword evidence="5 8" id="KW-0472">Membrane</keyword>
<evidence type="ECO:0000313" key="10">
    <source>
        <dbReference type="Proteomes" id="UP000594263"/>
    </source>
</evidence>
<dbReference type="InterPro" id="IPR000425">
    <property type="entry name" value="MIP"/>
</dbReference>
<keyword evidence="10" id="KW-1185">Reference proteome</keyword>
<feature type="compositionally biased region" description="Polar residues" evidence="7">
    <location>
        <begin position="17"/>
        <end position="30"/>
    </location>
</feature>
<dbReference type="OMA" id="GAGVECQ"/>
<protein>
    <recommendedName>
        <fullName evidence="11">Aquaporin NIP7-1</fullName>
    </recommendedName>
</protein>
<feature type="transmembrane region" description="Helical" evidence="8">
    <location>
        <begin position="219"/>
        <end position="238"/>
    </location>
</feature>
<evidence type="ECO:0000256" key="8">
    <source>
        <dbReference type="SAM" id="Phobius"/>
    </source>
</evidence>
<name>A0A7N0SYH1_KALFE</name>
<comment type="similarity">
    <text evidence="6">Belongs to the MIP/aquaporin (TC 1.A.8) family.</text>
</comment>
<dbReference type="SUPFAM" id="SSF81338">
    <property type="entry name" value="Aquaporin-like"/>
    <property type="match status" value="1"/>
</dbReference>
<feature type="transmembrane region" description="Helical" evidence="8">
    <location>
        <begin position="258"/>
        <end position="279"/>
    </location>
</feature>
<keyword evidence="4 8" id="KW-1133">Transmembrane helix</keyword>
<evidence type="ECO:0000256" key="2">
    <source>
        <dbReference type="ARBA" id="ARBA00022448"/>
    </source>
</evidence>
<dbReference type="PRINTS" id="PR00783">
    <property type="entry name" value="MINTRINSICP"/>
</dbReference>
<proteinExistence type="inferred from homology"/>
<accession>A0A7N0SYH1</accession>
<evidence type="ECO:0000313" key="9">
    <source>
        <dbReference type="EnsemblPlants" id="Kaladp0013s0005.1.v1.1"/>
    </source>
</evidence>
<feature type="transmembrane region" description="Helical" evidence="8">
    <location>
        <begin position="129"/>
        <end position="146"/>
    </location>
</feature>
<dbReference type="EnsemblPlants" id="Kaladp0013s0005.1.v1.1">
    <property type="protein sequence ID" value="Kaladp0013s0005.1.v1.1"/>
    <property type="gene ID" value="Kaladp0013s0005.v1.1"/>
</dbReference>
<dbReference type="InterPro" id="IPR023271">
    <property type="entry name" value="Aquaporin-like"/>
</dbReference>
<dbReference type="Proteomes" id="UP000594263">
    <property type="component" value="Unplaced"/>
</dbReference>
<feature type="region of interest" description="Disordered" evidence="7">
    <location>
        <begin position="17"/>
        <end position="45"/>
    </location>
</feature>
<dbReference type="InterPro" id="IPR034294">
    <property type="entry name" value="Aquaporin_transptr"/>
</dbReference>
<comment type="subcellular location">
    <subcellularLocation>
        <location evidence="1">Membrane</location>
        <topology evidence="1">Multi-pass membrane protein</topology>
    </subcellularLocation>
</comment>
<dbReference type="Gene3D" id="1.20.1080.10">
    <property type="entry name" value="Glycerol uptake facilitator protein"/>
    <property type="match status" value="1"/>
</dbReference>
<sequence>MKIVVVNKPTFAERLNSSPTHVLSHASSSERGGAGSDPEPPPDSNDDVAHYYKRFRFLSMPREMQLDQIRMVAAEFVGTFILMFSVCGIISVTQLLGGQGVGLLEYAATGGLTITVVIFCVGPISGAHVNPAFTLAFAIFGHFSWYKVPFYVSAQLLGSMAATYVAKCVYGVNPELMLTRPLHGTSGAFWIEFIGTYMIMLLAASMLYNCKTIGHLSGILVGMGIALAVLISGPVSGGSLNPARSLGPAIVSWEFSHVWIYIVGPCAGAISGAMTYQFLRLRGGAPPTSNLTSSSPEDTPIAHTVAFCQV</sequence>
<dbReference type="Pfam" id="PF00230">
    <property type="entry name" value="MIP"/>
    <property type="match status" value="1"/>
</dbReference>
<dbReference type="PROSITE" id="PS00221">
    <property type="entry name" value="MIP"/>
    <property type="match status" value="1"/>
</dbReference>
<keyword evidence="2 6" id="KW-0813">Transport</keyword>
<evidence type="ECO:0000256" key="6">
    <source>
        <dbReference type="RuleBase" id="RU000477"/>
    </source>
</evidence>
<evidence type="ECO:0000256" key="7">
    <source>
        <dbReference type="SAM" id="MobiDB-lite"/>
    </source>
</evidence>
<dbReference type="GO" id="GO:0016020">
    <property type="term" value="C:membrane"/>
    <property type="evidence" value="ECO:0007669"/>
    <property type="project" value="UniProtKB-SubCell"/>
</dbReference>
<dbReference type="PANTHER" id="PTHR45724">
    <property type="entry name" value="AQUAPORIN NIP2-1"/>
    <property type="match status" value="1"/>
</dbReference>
<organism evidence="9 10">
    <name type="scientific">Kalanchoe fedtschenkoi</name>
    <name type="common">Lavender scallops</name>
    <name type="synonym">South American air plant</name>
    <dbReference type="NCBI Taxonomy" id="63787"/>
    <lineage>
        <taxon>Eukaryota</taxon>
        <taxon>Viridiplantae</taxon>
        <taxon>Streptophyta</taxon>
        <taxon>Embryophyta</taxon>
        <taxon>Tracheophyta</taxon>
        <taxon>Spermatophyta</taxon>
        <taxon>Magnoliopsida</taxon>
        <taxon>eudicotyledons</taxon>
        <taxon>Gunneridae</taxon>
        <taxon>Pentapetalae</taxon>
        <taxon>Saxifragales</taxon>
        <taxon>Crassulaceae</taxon>
        <taxon>Kalanchoe</taxon>
    </lineage>
</organism>
<dbReference type="Gramene" id="Kaladp0013s0005.1.v1.1">
    <property type="protein sequence ID" value="Kaladp0013s0005.1.v1.1"/>
    <property type="gene ID" value="Kaladp0013s0005.v1.1"/>
</dbReference>
<feature type="transmembrane region" description="Helical" evidence="8">
    <location>
        <begin position="103"/>
        <end position="122"/>
    </location>
</feature>
<dbReference type="InterPro" id="IPR022357">
    <property type="entry name" value="MIP_CS"/>
</dbReference>
<dbReference type="GO" id="GO:0015267">
    <property type="term" value="F:channel activity"/>
    <property type="evidence" value="ECO:0007669"/>
    <property type="project" value="InterPro"/>
</dbReference>
<feature type="transmembrane region" description="Helical" evidence="8">
    <location>
        <begin position="187"/>
        <end position="207"/>
    </location>
</feature>
<dbReference type="AlphaFoldDB" id="A0A7N0SYH1"/>
<keyword evidence="3 6" id="KW-0812">Transmembrane</keyword>
<feature type="transmembrane region" description="Helical" evidence="8">
    <location>
        <begin position="72"/>
        <end position="97"/>
    </location>
</feature>
<evidence type="ECO:0000256" key="5">
    <source>
        <dbReference type="ARBA" id="ARBA00023136"/>
    </source>
</evidence>